<sequence length="450" mass="49980">MNGIQVTPHNVGIKAMEIYFPKKYVEQADMEQFDGVSAGKYTLGLGQNKLGFCDDREDIHSISLTVVQNLVEHYGISYNDIGRLEVGTETILDKAKSCKTVLMQLFADSGNFEVEGIDTTNACYGGTAALSNAVNWVESSSWDGRYALVVAADIAIYAKGPARPTGGTAAVALLVGPDAPIVIEKGLRSTFVEHVYDFYKPDLASEYPIVDGKLSVECYARALDNCYPKYLARLAKKENLQNPGLENFDYLLFHSPYTKLVAKSFARLGFHDFLANHEDPRYAAVQEFKGLLPEETYTNRDLEKAFIGVTKTMFNQKVAPSLTTAKNIGNTYCASLYGCLASLICGTPYETLAGKRVGMFSYGSGSSSTLFSLRVVGSTEEMAKILDLQSRLDSRIAASPEEFDKAMSLREETHQLRDYRPVGDIESIYPGTYYLSYVDEKFRRFYERKN</sequence>
<protein>
    <recommendedName>
        <fullName evidence="5">Hydroxymethylglutaryl-CoA synthase</fullName>
        <shortName evidence="5">HMG-CoA synthase</shortName>
        <ecNumber evidence="5">2.3.3.10</ecNumber>
    </recommendedName>
    <alternativeName>
        <fullName evidence="5">3-hydroxy-3-methylglutaryl coenzyme A synthase</fullName>
    </alternativeName>
</protein>
<evidence type="ECO:0000259" key="7">
    <source>
        <dbReference type="Pfam" id="PF08540"/>
    </source>
</evidence>
<feature type="domain" description="Hydroxymethylglutaryl-coenzyme A synthase N-terminal" evidence="6">
    <location>
        <begin position="8"/>
        <end position="180"/>
    </location>
</feature>
<feature type="active site" description="Acyl-thioester intermediate" evidence="3">
    <location>
        <position position="123"/>
    </location>
</feature>
<evidence type="ECO:0000256" key="1">
    <source>
        <dbReference type="ARBA" id="ARBA00007061"/>
    </source>
</evidence>
<feature type="domain" description="Hydroxymethylglutaryl-coenzyme A synthase C-terminal" evidence="7">
    <location>
        <begin position="181"/>
        <end position="449"/>
    </location>
</feature>
<dbReference type="InterPro" id="IPR013528">
    <property type="entry name" value="HMG_CoA_synth_N"/>
</dbReference>
<comment type="catalytic activity">
    <reaction evidence="5">
        <text>acetoacetyl-CoA + acetyl-CoA + H2O = (3S)-3-hydroxy-3-methylglutaryl-CoA + CoA + H(+)</text>
        <dbReference type="Rhea" id="RHEA:10188"/>
        <dbReference type="ChEBI" id="CHEBI:15377"/>
        <dbReference type="ChEBI" id="CHEBI:15378"/>
        <dbReference type="ChEBI" id="CHEBI:43074"/>
        <dbReference type="ChEBI" id="CHEBI:57286"/>
        <dbReference type="ChEBI" id="CHEBI:57287"/>
        <dbReference type="ChEBI" id="CHEBI:57288"/>
        <dbReference type="EC" id="2.3.3.10"/>
    </reaction>
</comment>
<accession>A0A1Y1Y2Z1</accession>
<proteinExistence type="inferred from homology"/>
<dbReference type="FunCoup" id="A0A1Y1Y2Z1">
    <property type="interactions" value="480"/>
</dbReference>
<dbReference type="GO" id="GO:0010142">
    <property type="term" value="P:farnesyl diphosphate biosynthetic process, mevalonate pathway"/>
    <property type="evidence" value="ECO:0007669"/>
    <property type="project" value="InterPro"/>
</dbReference>
<evidence type="ECO:0000313" key="9">
    <source>
        <dbReference type="Proteomes" id="UP000193498"/>
    </source>
</evidence>
<evidence type="ECO:0000256" key="4">
    <source>
        <dbReference type="PIRSR" id="PIRSR610122-2"/>
    </source>
</evidence>
<feature type="active site" description="Proton donor/acceptor" evidence="3">
    <location>
        <position position="89"/>
    </location>
</feature>
<feature type="active site" description="Proton donor/acceptor" evidence="3">
    <location>
        <position position="254"/>
    </location>
</feature>
<comment type="function">
    <text evidence="5">Catalyzes the condensation of acetyl-CoA with acetoacetyl-CoA to form HMG-CoA.</text>
</comment>
<dbReference type="InParanoid" id="A0A1Y1Y2Z1"/>
<evidence type="ECO:0000256" key="3">
    <source>
        <dbReference type="PIRSR" id="PIRSR610122-1"/>
    </source>
</evidence>
<dbReference type="InterPro" id="IPR013746">
    <property type="entry name" value="HMG_CoA_synt_C_dom"/>
</dbReference>
<keyword evidence="9" id="KW-1185">Reference proteome</keyword>
<reference evidence="8 9" key="1">
    <citation type="submission" date="2016-07" db="EMBL/GenBank/DDBJ databases">
        <title>Pervasive Adenine N6-methylation of Active Genes in Fungi.</title>
        <authorList>
            <consortium name="DOE Joint Genome Institute"/>
            <person name="Mondo S.J."/>
            <person name="Dannebaum R.O."/>
            <person name="Kuo R.C."/>
            <person name="Labutti K."/>
            <person name="Haridas S."/>
            <person name="Kuo A."/>
            <person name="Salamov A."/>
            <person name="Ahrendt S.R."/>
            <person name="Lipzen A."/>
            <person name="Sullivan W."/>
            <person name="Andreopoulos W.B."/>
            <person name="Clum A."/>
            <person name="Lindquist E."/>
            <person name="Daum C."/>
            <person name="Ramamoorthy G.K."/>
            <person name="Gryganskyi A."/>
            <person name="Culley D."/>
            <person name="Magnuson J.K."/>
            <person name="James T.Y."/>
            <person name="O'Malley M.A."/>
            <person name="Stajich J.E."/>
            <person name="Spatafora J.W."/>
            <person name="Visel A."/>
            <person name="Grigoriev I.V."/>
        </authorList>
    </citation>
    <scope>NUCLEOTIDE SEQUENCE [LARGE SCALE GENOMIC DNA]</scope>
    <source>
        <strain evidence="8 9">CBS 931.73</strain>
    </source>
</reference>
<dbReference type="OrthoDB" id="1269963at2759"/>
<evidence type="ECO:0000256" key="5">
    <source>
        <dbReference type="RuleBase" id="RU364071"/>
    </source>
</evidence>
<evidence type="ECO:0000259" key="6">
    <source>
        <dbReference type="Pfam" id="PF01154"/>
    </source>
</evidence>
<dbReference type="NCBIfam" id="TIGR01833">
    <property type="entry name" value="HMG-CoA-S_euk"/>
    <property type="match status" value="1"/>
</dbReference>
<dbReference type="CDD" id="cd00827">
    <property type="entry name" value="init_cond_enzymes"/>
    <property type="match status" value="1"/>
</dbReference>
<keyword evidence="2 5" id="KW-0808">Transferase</keyword>
<dbReference type="PANTHER" id="PTHR43323:SF2">
    <property type="entry name" value="HYDROXYMETHYLGLUTARYL-COA SYNTHASE"/>
    <property type="match status" value="1"/>
</dbReference>
<dbReference type="GO" id="GO:0006696">
    <property type="term" value="P:ergosterol biosynthetic process"/>
    <property type="evidence" value="ECO:0007669"/>
    <property type="project" value="TreeGrafter"/>
</dbReference>
<organism evidence="8 9">
    <name type="scientific">Basidiobolus meristosporus CBS 931.73</name>
    <dbReference type="NCBI Taxonomy" id="1314790"/>
    <lineage>
        <taxon>Eukaryota</taxon>
        <taxon>Fungi</taxon>
        <taxon>Fungi incertae sedis</taxon>
        <taxon>Zoopagomycota</taxon>
        <taxon>Entomophthoromycotina</taxon>
        <taxon>Basidiobolomycetes</taxon>
        <taxon>Basidiobolales</taxon>
        <taxon>Basidiobolaceae</taxon>
        <taxon>Basidiobolus</taxon>
    </lineage>
</organism>
<dbReference type="InterPro" id="IPR010122">
    <property type="entry name" value="HMG_CoA_synthase_euk"/>
</dbReference>
<dbReference type="InterPro" id="IPR016039">
    <property type="entry name" value="Thiolase-like"/>
</dbReference>
<feature type="binding site" evidence="4">
    <location>
        <position position="259"/>
    </location>
    <ligand>
        <name>CoA</name>
        <dbReference type="ChEBI" id="CHEBI:57287"/>
    </ligand>
</feature>
<evidence type="ECO:0000256" key="2">
    <source>
        <dbReference type="ARBA" id="ARBA00022679"/>
    </source>
</evidence>
<dbReference type="AlphaFoldDB" id="A0A1Y1Y2Z1"/>
<dbReference type="GO" id="GO:0006084">
    <property type="term" value="P:acetyl-CoA metabolic process"/>
    <property type="evidence" value="ECO:0007669"/>
    <property type="project" value="InterPro"/>
</dbReference>
<dbReference type="Proteomes" id="UP000193498">
    <property type="component" value="Unassembled WGS sequence"/>
</dbReference>
<dbReference type="SUPFAM" id="SSF53901">
    <property type="entry name" value="Thiolase-like"/>
    <property type="match status" value="2"/>
</dbReference>
<evidence type="ECO:0000313" key="8">
    <source>
        <dbReference type="EMBL" id="ORX91964.1"/>
    </source>
</evidence>
<dbReference type="FunFam" id="3.40.47.10:FF:000008">
    <property type="entry name" value="3-hydroxy-3-methylglutaryl coenzyme A synthase"/>
    <property type="match status" value="1"/>
</dbReference>
<feature type="binding site" evidence="4">
    <location>
        <position position="215"/>
    </location>
    <ligand>
        <name>CoA</name>
        <dbReference type="ChEBI" id="CHEBI:57287"/>
    </ligand>
</feature>
<comment type="caution">
    <text evidence="8">The sequence shown here is derived from an EMBL/GenBank/DDBJ whole genome shotgun (WGS) entry which is preliminary data.</text>
</comment>
<dbReference type="Gene3D" id="3.40.47.10">
    <property type="match status" value="1"/>
</dbReference>
<name>A0A1Y1Y2Z1_9FUNG</name>
<dbReference type="EC" id="2.3.3.10" evidence="5"/>
<dbReference type="Pfam" id="PF08540">
    <property type="entry name" value="HMG_CoA_synt_C"/>
    <property type="match status" value="1"/>
</dbReference>
<dbReference type="GO" id="GO:0004421">
    <property type="term" value="F:hydroxymethylglutaryl-CoA synthase activity"/>
    <property type="evidence" value="ECO:0007669"/>
    <property type="project" value="UniProtKB-EC"/>
</dbReference>
<gene>
    <name evidence="8" type="ORF">K493DRAFT_226789</name>
</gene>
<comment type="similarity">
    <text evidence="1 5">Belongs to the thiolase-like superfamily. HMG-CoA synthase family.</text>
</comment>
<feature type="binding site" evidence="4">
    <location>
        <position position="263"/>
    </location>
    <ligand>
        <name>CoA</name>
        <dbReference type="ChEBI" id="CHEBI:57287"/>
    </ligand>
</feature>
<dbReference type="STRING" id="1314790.A0A1Y1Y2Z1"/>
<dbReference type="EMBL" id="MCFE01000298">
    <property type="protein sequence ID" value="ORX91964.1"/>
    <property type="molecule type" value="Genomic_DNA"/>
</dbReference>
<dbReference type="Pfam" id="PF01154">
    <property type="entry name" value="HMG_CoA_synt_N"/>
    <property type="match status" value="1"/>
</dbReference>
<dbReference type="PANTHER" id="PTHR43323">
    <property type="entry name" value="3-HYDROXY-3-METHYLGLUTARYL COENZYME A SYNTHASE"/>
    <property type="match status" value="1"/>
</dbReference>